<evidence type="ECO:0000259" key="5">
    <source>
        <dbReference type="PROSITE" id="PS51192"/>
    </source>
</evidence>
<evidence type="ECO:0000256" key="2">
    <source>
        <dbReference type="ARBA" id="ARBA00022801"/>
    </source>
</evidence>
<dbReference type="GO" id="GO:0000932">
    <property type="term" value="C:P-body"/>
    <property type="evidence" value="ECO:0000318"/>
    <property type="project" value="GO_Central"/>
</dbReference>
<dbReference type="GO" id="GO:0010494">
    <property type="term" value="C:cytoplasmic stress granule"/>
    <property type="evidence" value="ECO:0000318"/>
    <property type="project" value="GO_Central"/>
</dbReference>
<keyword evidence="2" id="KW-0378">Hydrolase</keyword>
<dbReference type="AlphaFoldDB" id="A0A0K9Q3T4"/>
<dbReference type="EMBL" id="LFYR01000204">
    <property type="protein sequence ID" value="KMZ75162.1"/>
    <property type="molecule type" value="Genomic_DNA"/>
</dbReference>
<gene>
    <name evidence="6" type="ORF">ZOSMA_118G00420</name>
</gene>
<proteinExistence type="predicted"/>
<dbReference type="GO" id="GO:0033962">
    <property type="term" value="P:P-body assembly"/>
    <property type="evidence" value="ECO:0000318"/>
    <property type="project" value="GO_Central"/>
</dbReference>
<comment type="caution">
    <text evidence="6">The sequence shown here is derived from an EMBL/GenBank/DDBJ whole genome shotgun (WGS) entry which is preliminary data.</text>
</comment>
<keyword evidence="3 6" id="KW-0347">Helicase</keyword>
<evidence type="ECO:0000313" key="7">
    <source>
        <dbReference type="Proteomes" id="UP000036987"/>
    </source>
</evidence>
<dbReference type="OMA" id="SICRIPL"/>
<evidence type="ECO:0000256" key="3">
    <source>
        <dbReference type="ARBA" id="ARBA00022806"/>
    </source>
</evidence>
<dbReference type="GO" id="GO:0017148">
    <property type="term" value="P:negative regulation of translation"/>
    <property type="evidence" value="ECO:0000318"/>
    <property type="project" value="GO_Central"/>
</dbReference>
<organism evidence="6 7">
    <name type="scientific">Zostera marina</name>
    <name type="common">Eelgrass</name>
    <dbReference type="NCBI Taxonomy" id="29655"/>
    <lineage>
        <taxon>Eukaryota</taxon>
        <taxon>Viridiplantae</taxon>
        <taxon>Streptophyta</taxon>
        <taxon>Embryophyta</taxon>
        <taxon>Tracheophyta</taxon>
        <taxon>Spermatophyta</taxon>
        <taxon>Magnoliopsida</taxon>
        <taxon>Liliopsida</taxon>
        <taxon>Zosteraceae</taxon>
        <taxon>Zostera</taxon>
    </lineage>
</organism>
<dbReference type="GO" id="GO:0005524">
    <property type="term" value="F:ATP binding"/>
    <property type="evidence" value="ECO:0007669"/>
    <property type="project" value="UniProtKB-KW"/>
</dbReference>
<dbReference type="PANTHER" id="PTHR47960">
    <property type="entry name" value="DEAD-BOX ATP-DEPENDENT RNA HELICASE 50"/>
    <property type="match status" value="1"/>
</dbReference>
<evidence type="ECO:0000256" key="1">
    <source>
        <dbReference type="ARBA" id="ARBA00022741"/>
    </source>
</evidence>
<accession>A0A0K9Q3T4</accession>
<dbReference type="InterPro" id="IPR027417">
    <property type="entry name" value="P-loop_NTPase"/>
</dbReference>
<keyword evidence="1" id="KW-0547">Nucleotide-binding</keyword>
<dbReference type="GO" id="GO:0003729">
    <property type="term" value="F:mRNA binding"/>
    <property type="evidence" value="ECO:0000318"/>
    <property type="project" value="GO_Central"/>
</dbReference>
<dbReference type="GO" id="GO:0004386">
    <property type="term" value="F:helicase activity"/>
    <property type="evidence" value="ECO:0007669"/>
    <property type="project" value="UniProtKB-KW"/>
</dbReference>
<dbReference type="InterPro" id="IPR011545">
    <property type="entry name" value="DEAD/DEAH_box_helicase_dom"/>
</dbReference>
<protein>
    <submittedName>
        <fullName evidence="6">ATP-dependent RNA helicase</fullName>
    </submittedName>
</protein>
<dbReference type="Proteomes" id="UP000036987">
    <property type="component" value="Unassembled WGS sequence"/>
</dbReference>
<feature type="domain" description="Helicase ATP-binding" evidence="5">
    <location>
        <begin position="230"/>
        <end position="321"/>
    </location>
</feature>
<reference evidence="7" key="1">
    <citation type="journal article" date="2016" name="Nature">
        <title>The genome of the seagrass Zostera marina reveals angiosperm adaptation to the sea.</title>
        <authorList>
            <person name="Olsen J.L."/>
            <person name="Rouze P."/>
            <person name="Verhelst B."/>
            <person name="Lin Y.-C."/>
            <person name="Bayer T."/>
            <person name="Collen J."/>
            <person name="Dattolo E."/>
            <person name="De Paoli E."/>
            <person name="Dittami S."/>
            <person name="Maumus F."/>
            <person name="Michel G."/>
            <person name="Kersting A."/>
            <person name="Lauritano C."/>
            <person name="Lohaus R."/>
            <person name="Toepel M."/>
            <person name="Tonon T."/>
            <person name="Vanneste K."/>
            <person name="Amirebrahimi M."/>
            <person name="Brakel J."/>
            <person name="Bostroem C."/>
            <person name="Chovatia M."/>
            <person name="Grimwood J."/>
            <person name="Jenkins J.W."/>
            <person name="Jueterbock A."/>
            <person name="Mraz A."/>
            <person name="Stam W.T."/>
            <person name="Tice H."/>
            <person name="Bornberg-Bauer E."/>
            <person name="Green P.J."/>
            <person name="Pearson G.A."/>
            <person name="Procaccini G."/>
            <person name="Duarte C.M."/>
            <person name="Schmutz J."/>
            <person name="Reusch T.B.H."/>
            <person name="Van de Peer Y."/>
        </authorList>
    </citation>
    <scope>NUCLEOTIDE SEQUENCE [LARGE SCALE GENOMIC DNA]</scope>
    <source>
        <strain evidence="7">cv. Finnish</strain>
    </source>
</reference>
<dbReference type="Pfam" id="PF00270">
    <property type="entry name" value="DEAD"/>
    <property type="match status" value="1"/>
</dbReference>
<dbReference type="PROSITE" id="PS51192">
    <property type="entry name" value="HELICASE_ATP_BIND_1"/>
    <property type="match status" value="1"/>
</dbReference>
<keyword evidence="4" id="KW-0067">ATP-binding</keyword>
<dbReference type="InterPro" id="IPR014001">
    <property type="entry name" value="Helicase_ATP-bd"/>
</dbReference>
<keyword evidence="7" id="KW-1185">Reference proteome</keyword>
<dbReference type="GO" id="GO:0016787">
    <property type="term" value="F:hydrolase activity"/>
    <property type="evidence" value="ECO:0007669"/>
    <property type="project" value="UniProtKB-KW"/>
</dbReference>
<dbReference type="STRING" id="29655.A0A0K9Q3T4"/>
<sequence>MVKGDDAVVKKKNKVLRKKLRGKETVSTRIAAIIASKRRRKAGKRRICEGMCYSLPTPEDPFNDRNDPKFKKSKKDALFNKMDAKSEQSEDIQPQDNGIVNSCPSKFFCICLKAIQNAWIKESIFDVSVDEPLLSSRECFDFWKSYASGSDIWDKSEDLARNDQIAWVVSTASDDFTVKQKDEIVSQTPFLLYLVDCQERAAKVRSVCKPLRELGVHAVSVHPGVPLIHQFRGLKSCDPEFLIATPRRLLDLILVDAIDISNVKLLVVDGLDRFMSSGCEGTIKSIREFISGDPQIVIFSGSRKRASIGLAKSLIRKPVSELPHGMIKE</sequence>
<evidence type="ECO:0000256" key="4">
    <source>
        <dbReference type="ARBA" id="ARBA00022840"/>
    </source>
</evidence>
<dbReference type="GO" id="GO:0034063">
    <property type="term" value="P:stress granule assembly"/>
    <property type="evidence" value="ECO:0000318"/>
    <property type="project" value="GO_Central"/>
</dbReference>
<dbReference type="OrthoDB" id="1902637at2759"/>
<dbReference type="SUPFAM" id="SSF52540">
    <property type="entry name" value="P-loop containing nucleoside triphosphate hydrolases"/>
    <property type="match status" value="1"/>
</dbReference>
<name>A0A0K9Q3T4_ZOSMR</name>
<evidence type="ECO:0000313" key="6">
    <source>
        <dbReference type="EMBL" id="KMZ75162.1"/>
    </source>
</evidence>
<dbReference type="Gene3D" id="3.40.50.300">
    <property type="entry name" value="P-loop containing nucleotide triphosphate hydrolases"/>
    <property type="match status" value="1"/>
</dbReference>